<evidence type="ECO:0000259" key="3">
    <source>
        <dbReference type="Pfam" id="PF00171"/>
    </source>
</evidence>
<dbReference type="Proteomes" id="UP001167160">
    <property type="component" value="Unassembled WGS sequence"/>
</dbReference>
<protein>
    <submittedName>
        <fullName evidence="4">Aldehyde dehydrogenase family protein</fullName>
    </submittedName>
</protein>
<comment type="caution">
    <text evidence="4">The sequence shown here is derived from an EMBL/GenBank/DDBJ whole genome shotgun (WGS) entry which is preliminary data.</text>
</comment>
<evidence type="ECO:0000313" key="4">
    <source>
        <dbReference type="EMBL" id="MCM2578899.1"/>
    </source>
</evidence>
<dbReference type="Gene3D" id="3.40.605.10">
    <property type="entry name" value="Aldehyde Dehydrogenase, Chain A, domain 1"/>
    <property type="match status" value="1"/>
</dbReference>
<gene>
    <name evidence="4" type="ORF">M1E25_16325</name>
</gene>
<organism evidence="4 5">
    <name type="scientific">Streptomyces meridianus</name>
    <dbReference type="NCBI Taxonomy" id="2938945"/>
    <lineage>
        <taxon>Bacteria</taxon>
        <taxon>Bacillati</taxon>
        <taxon>Actinomycetota</taxon>
        <taxon>Actinomycetes</taxon>
        <taxon>Kitasatosporales</taxon>
        <taxon>Streptomycetaceae</taxon>
        <taxon>Streptomyces</taxon>
    </lineage>
</organism>
<dbReference type="EMBL" id="JAMQGM010000034">
    <property type="protein sequence ID" value="MCM2578899.1"/>
    <property type="molecule type" value="Genomic_DNA"/>
</dbReference>
<proteinExistence type="inferred from homology"/>
<name>A0ABT0XAS9_9ACTN</name>
<dbReference type="Pfam" id="PF00171">
    <property type="entry name" value="Aldedh"/>
    <property type="match status" value="1"/>
</dbReference>
<dbReference type="CDD" id="cd07147">
    <property type="entry name" value="ALDH_F21_RNP123"/>
    <property type="match status" value="1"/>
</dbReference>
<evidence type="ECO:0000313" key="5">
    <source>
        <dbReference type="Proteomes" id="UP001167160"/>
    </source>
</evidence>
<dbReference type="PANTHER" id="PTHR42991:SF1">
    <property type="entry name" value="ALDEHYDE DEHYDROGENASE"/>
    <property type="match status" value="1"/>
</dbReference>
<reference evidence="4" key="1">
    <citation type="journal article" date="2023" name="Int. J. Syst. Evol. Microbiol.">
        <title>Streptomyces meridianus sp. nov. isolated from brackish water of the Tagus estuary in Alcochete, Portugal.</title>
        <authorList>
            <person name="Santos J.D.N."/>
            <person name="Klimek D."/>
            <person name="Calusinska M."/>
            <person name="Lobo Da Cunha A."/>
            <person name="Catita J."/>
            <person name="Goncalves H."/>
            <person name="Gonzalez I."/>
            <person name="Reyes F."/>
            <person name="Lage O.M."/>
        </authorList>
    </citation>
    <scope>NUCLEOTIDE SEQUENCE</scope>
    <source>
        <strain evidence="4">MTZ3.1</strain>
    </source>
</reference>
<keyword evidence="5" id="KW-1185">Reference proteome</keyword>
<evidence type="ECO:0000256" key="1">
    <source>
        <dbReference type="ARBA" id="ARBA00009986"/>
    </source>
</evidence>
<dbReference type="RefSeq" id="WP_251416081.1">
    <property type="nucleotide sequence ID" value="NZ_JAMQGM010000034.1"/>
</dbReference>
<dbReference type="InterPro" id="IPR016163">
    <property type="entry name" value="Ald_DH_C"/>
</dbReference>
<dbReference type="InterPro" id="IPR016162">
    <property type="entry name" value="Ald_DH_N"/>
</dbReference>
<dbReference type="Gene3D" id="3.40.309.10">
    <property type="entry name" value="Aldehyde Dehydrogenase, Chain A, domain 2"/>
    <property type="match status" value="1"/>
</dbReference>
<keyword evidence="2" id="KW-0560">Oxidoreductase</keyword>
<sequence length="481" mass="51124">MTTTHAFWLAGRQATGEDTIDVTSPWDGRLVGKVSVPTEAQVEQAVAAADAVRDEFAATPAHVRAAALDHVSRRIVERTEELARLISAENGKPMKWARGEVGRAVSVFRFAAEEARRFNGGEAQRLDTDAGGVGRLALTRRYPRGTVLGIAPFNFPLNLCAHKVAPAIAVGTPIILKPAPATPLSGLVIGELLAETELPEGSWSILPVANESMPALVQDPRLPVISFTGSDKVGYQILDSVPRKHATLELGGNGAALVLADWSSDEDLDRAAARIATFSNYQGGQSCISVQRVIADASVYDRLVPKIVAAVEGLVTGDPSDDATDVGPLVSEDAAKRVESWVEEAVQAGAKVLTGAKRDGASYAPTVLAEVPAEVTISCEEVFGPVMTVHRVDGEDEAFAVANDSKYGLQAGVFTHDVQTAFRAHRSLEVGGVIVGDVPSYRADQMPYGGTKRSGVGREGVRFAMEDYTYQRVMVLTGLDL</sequence>
<feature type="domain" description="Aldehyde dehydrogenase" evidence="3">
    <location>
        <begin position="16"/>
        <end position="472"/>
    </location>
</feature>
<comment type="similarity">
    <text evidence="1">Belongs to the aldehyde dehydrogenase family.</text>
</comment>
<accession>A0ABT0XAS9</accession>
<dbReference type="InterPro" id="IPR016161">
    <property type="entry name" value="Ald_DH/histidinol_DH"/>
</dbReference>
<dbReference type="InterPro" id="IPR015590">
    <property type="entry name" value="Aldehyde_DH_dom"/>
</dbReference>
<dbReference type="InterPro" id="IPR051020">
    <property type="entry name" value="ALDH-related_metabolic_enz"/>
</dbReference>
<dbReference type="PANTHER" id="PTHR42991">
    <property type="entry name" value="ALDEHYDE DEHYDROGENASE"/>
    <property type="match status" value="1"/>
</dbReference>
<dbReference type="SUPFAM" id="SSF53720">
    <property type="entry name" value="ALDH-like"/>
    <property type="match status" value="1"/>
</dbReference>
<evidence type="ECO:0000256" key="2">
    <source>
        <dbReference type="ARBA" id="ARBA00023002"/>
    </source>
</evidence>